<evidence type="ECO:0000313" key="7">
    <source>
        <dbReference type="EMBL" id="SDU97450.1"/>
    </source>
</evidence>
<dbReference type="InterPro" id="IPR036390">
    <property type="entry name" value="WH_DNA-bd_sf"/>
</dbReference>
<organism evidence="7 8">
    <name type="scientific">Pseudomonas mucidolens</name>
    <dbReference type="NCBI Taxonomy" id="46679"/>
    <lineage>
        <taxon>Bacteria</taxon>
        <taxon>Pseudomonadati</taxon>
        <taxon>Pseudomonadota</taxon>
        <taxon>Gammaproteobacteria</taxon>
        <taxon>Pseudomonadales</taxon>
        <taxon>Pseudomonadaceae</taxon>
        <taxon>Pseudomonas</taxon>
    </lineage>
</organism>
<evidence type="ECO:0000313" key="8">
    <source>
        <dbReference type="Proteomes" id="UP000198600"/>
    </source>
</evidence>
<dbReference type="EMBL" id="LT629802">
    <property type="protein sequence ID" value="SDU97450.1"/>
    <property type="molecule type" value="Genomic_DNA"/>
</dbReference>
<dbReference type="InterPro" id="IPR000847">
    <property type="entry name" value="LysR_HTH_N"/>
</dbReference>
<reference evidence="8" key="1">
    <citation type="submission" date="2016-10" db="EMBL/GenBank/DDBJ databases">
        <authorList>
            <person name="Varghese N."/>
            <person name="Submissions S."/>
        </authorList>
    </citation>
    <scope>NUCLEOTIDE SEQUENCE [LARGE SCALE GENOMIC DNA]</scope>
    <source>
        <strain evidence="8">LMG 2223</strain>
    </source>
</reference>
<dbReference type="SUPFAM" id="SSF46785">
    <property type="entry name" value="Winged helix' DNA-binding domain"/>
    <property type="match status" value="1"/>
</dbReference>
<proteinExistence type="inferred from homology"/>
<feature type="domain" description="HTH lysR-type" evidence="6">
    <location>
        <begin position="1"/>
        <end position="48"/>
    </location>
</feature>
<name>A0A1H2MW77_9PSED</name>
<dbReference type="AlphaFoldDB" id="A0A1H2MW77"/>
<dbReference type="PANTHER" id="PTHR30346:SF17">
    <property type="entry name" value="LYSR FAMILY TRANSCRIPTIONAL REGULATOR"/>
    <property type="match status" value="1"/>
</dbReference>
<evidence type="ECO:0000256" key="4">
    <source>
        <dbReference type="ARBA" id="ARBA00023163"/>
    </source>
</evidence>
<dbReference type="Pfam" id="PF00126">
    <property type="entry name" value="HTH_1"/>
    <property type="match status" value="1"/>
</dbReference>
<dbReference type="PROSITE" id="PS50931">
    <property type="entry name" value="HTH_LYSR"/>
    <property type="match status" value="1"/>
</dbReference>
<dbReference type="Proteomes" id="UP000198600">
    <property type="component" value="Chromosome I"/>
</dbReference>
<dbReference type="GO" id="GO:0032993">
    <property type="term" value="C:protein-DNA complex"/>
    <property type="evidence" value="ECO:0007669"/>
    <property type="project" value="TreeGrafter"/>
</dbReference>
<keyword evidence="3" id="KW-0238">DNA-binding</keyword>
<evidence type="ECO:0000256" key="2">
    <source>
        <dbReference type="ARBA" id="ARBA00023015"/>
    </source>
</evidence>
<dbReference type="PRINTS" id="PR00039">
    <property type="entry name" value="HTHLYSR"/>
</dbReference>
<keyword evidence="8" id="KW-1185">Reference proteome</keyword>
<keyword evidence="4" id="KW-0804">Transcription</keyword>
<evidence type="ECO:0000259" key="6">
    <source>
        <dbReference type="PROSITE" id="PS50931"/>
    </source>
</evidence>
<keyword evidence="2" id="KW-0805">Transcription regulation</keyword>
<dbReference type="GO" id="GO:0003700">
    <property type="term" value="F:DNA-binding transcription factor activity"/>
    <property type="evidence" value="ECO:0007669"/>
    <property type="project" value="InterPro"/>
</dbReference>
<evidence type="ECO:0000256" key="1">
    <source>
        <dbReference type="ARBA" id="ARBA00009437"/>
    </source>
</evidence>
<sequence length="94" mass="10830">MELRHLRYFQVLPQTLNFTRAAELLHIAQPPLSRQIQQFEDELGGLLLACTSQMTYPRVSTELQRSAAYLYHEPQSQLRRPRSPHGADAGRSQI</sequence>
<evidence type="ECO:0000256" key="5">
    <source>
        <dbReference type="SAM" id="MobiDB-lite"/>
    </source>
</evidence>
<feature type="region of interest" description="Disordered" evidence="5">
    <location>
        <begin position="72"/>
        <end position="94"/>
    </location>
</feature>
<dbReference type="InterPro" id="IPR036388">
    <property type="entry name" value="WH-like_DNA-bd_sf"/>
</dbReference>
<dbReference type="PANTHER" id="PTHR30346">
    <property type="entry name" value="TRANSCRIPTIONAL DUAL REGULATOR HCAR-RELATED"/>
    <property type="match status" value="1"/>
</dbReference>
<gene>
    <name evidence="7" type="ORF">SAMN05216202_2508</name>
</gene>
<dbReference type="STRING" id="46679.SAMN05216202_2508"/>
<dbReference type="Gene3D" id="1.10.10.10">
    <property type="entry name" value="Winged helix-like DNA-binding domain superfamily/Winged helix DNA-binding domain"/>
    <property type="match status" value="1"/>
</dbReference>
<accession>A0A1H2MW77</accession>
<protein>
    <submittedName>
        <fullName evidence="7">Regulatory helix-turn-helix protein, lysR family</fullName>
    </submittedName>
</protein>
<comment type="similarity">
    <text evidence="1">Belongs to the LysR transcriptional regulatory family.</text>
</comment>
<evidence type="ECO:0000256" key="3">
    <source>
        <dbReference type="ARBA" id="ARBA00023125"/>
    </source>
</evidence>
<dbReference type="GO" id="GO:0003677">
    <property type="term" value="F:DNA binding"/>
    <property type="evidence" value="ECO:0007669"/>
    <property type="project" value="UniProtKB-KW"/>
</dbReference>